<protein>
    <submittedName>
        <fullName evidence="1">Uncharacterized protein</fullName>
    </submittedName>
</protein>
<dbReference type="Proteomes" id="UP000198748">
    <property type="component" value="Unassembled WGS sequence"/>
</dbReference>
<evidence type="ECO:0000313" key="2">
    <source>
        <dbReference type="Proteomes" id="UP000198748"/>
    </source>
</evidence>
<keyword evidence="2" id="KW-1185">Reference proteome</keyword>
<dbReference type="RefSeq" id="WP_090147853.1">
    <property type="nucleotide sequence ID" value="NZ_FNAN01000004.1"/>
</dbReference>
<accession>A0A1G7B3F8</accession>
<dbReference type="AlphaFoldDB" id="A0A1G7B3F8"/>
<dbReference type="EMBL" id="FNAN01000004">
    <property type="protein sequence ID" value="SDE20765.1"/>
    <property type="molecule type" value="Genomic_DNA"/>
</dbReference>
<name>A0A1G7B3F8_9BACT</name>
<dbReference type="STRING" id="659014.SAMN04487996_10444"/>
<organism evidence="1 2">
    <name type="scientific">Dyadobacter soli</name>
    <dbReference type="NCBI Taxonomy" id="659014"/>
    <lineage>
        <taxon>Bacteria</taxon>
        <taxon>Pseudomonadati</taxon>
        <taxon>Bacteroidota</taxon>
        <taxon>Cytophagia</taxon>
        <taxon>Cytophagales</taxon>
        <taxon>Spirosomataceae</taxon>
        <taxon>Dyadobacter</taxon>
    </lineage>
</organism>
<gene>
    <name evidence="1" type="ORF">SAMN04487996_10444</name>
</gene>
<reference evidence="2" key="1">
    <citation type="submission" date="2016-10" db="EMBL/GenBank/DDBJ databases">
        <authorList>
            <person name="Varghese N."/>
            <person name="Submissions S."/>
        </authorList>
    </citation>
    <scope>NUCLEOTIDE SEQUENCE [LARGE SCALE GENOMIC DNA]</scope>
    <source>
        <strain evidence="2">DSM 25329</strain>
    </source>
</reference>
<proteinExistence type="predicted"/>
<sequence length="96" mass="11132">MGHSRSKVTFDCQCGKYYDGSCDHKSAVFMQYYHGTNFFEVVHKRHIDDPEEKPEKIIEGGDNILLALQRLLSLPDHQLERWDAADFDTFKAARGR</sequence>
<evidence type="ECO:0000313" key="1">
    <source>
        <dbReference type="EMBL" id="SDE20765.1"/>
    </source>
</evidence>